<evidence type="ECO:0000313" key="8">
    <source>
        <dbReference type="Proteomes" id="UP000481339"/>
    </source>
</evidence>
<evidence type="ECO:0000256" key="5">
    <source>
        <dbReference type="ARBA" id="ARBA00022842"/>
    </source>
</evidence>
<dbReference type="SFLD" id="SFLDG01017">
    <property type="entry name" value="Polyprenyl_Transferase_Like"/>
    <property type="match status" value="1"/>
</dbReference>
<sequence>MEDGLAEVERRLLAAANSADTVADACTRYLVDAGGKRVRPLLALLAAELGDGIGDRVVDGAVTVELTHVASLYHDDVMDEAETRRSVTSAHRVWGNNAAILAGDILFAQASLIASGLGSEAIRLQAETFHRLCLGQLHETLGPQEADDPVDHYLRVLGDKTGSLIAEAGELGVVLGGAPESYRAPIREFGECIGVAFQLVDDVIDLRSSSEELGKTPGTDLREGVPTLPWLLLQRQARTDPEAARTRDRITELLADDATMDEALALLAAHPVTDEALAQARAWADRAVAALDALPAGHVRDLFGRLAEYIVNRRH</sequence>
<evidence type="ECO:0000256" key="6">
    <source>
        <dbReference type="RuleBase" id="RU004466"/>
    </source>
</evidence>
<dbReference type="PANTHER" id="PTHR12001:SF69">
    <property type="entry name" value="ALL TRANS-POLYPRENYL-DIPHOSPHATE SYNTHASE PDSS1"/>
    <property type="match status" value="1"/>
</dbReference>
<dbReference type="OrthoDB" id="4497239at2"/>
<dbReference type="GO" id="GO:0046872">
    <property type="term" value="F:metal ion binding"/>
    <property type="evidence" value="ECO:0007669"/>
    <property type="project" value="UniProtKB-KW"/>
</dbReference>
<comment type="caution">
    <text evidence="7">The sequence shown here is derived from an EMBL/GenBank/DDBJ whole genome shotgun (WGS) entry which is preliminary data.</text>
</comment>
<keyword evidence="5" id="KW-0460">Magnesium</keyword>
<name>A0A7C8BPH9_9MICO</name>
<dbReference type="GO" id="GO:0004659">
    <property type="term" value="F:prenyltransferase activity"/>
    <property type="evidence" value="ECO:0007669"/>
    <property type="project" value="InterPro"/>
</dbReference>
<evidence type="ECO:0000256" key="2">
    <source>
        <dbReference type="ARBA" id="ARBA00006706"/>
    </source>
</evidence>
<accession>A0A7C8BPH9</accession>
<gene>
    <name evidence="7" type="ORF">F8O02_00730</name>
</gene>
<keyword evidence="3 6" id="KW-0808">Transferase</keyword>
<evidence type="ECO:0000256" key="1">
    <source>
        <dbReference type="ARBA" id="ARBA00001946"/>
    </source>
</evidence>
<dbReference type="InterPro" id="IPR033749">
    <property type="entry name" value="Polyprenyl_synt_CS"/>
</dbReference>
<reference evidence="7 8" key="1">
    <citation type="submission" date="2019-09" db="EMBL/GenBank/DDBJ databases">
        <title>Phylogeny of genus Pseudoclavibacter and closely related genus.</title>
        <authorList>
            <person name="Li Y."/>
        </authorList>
    </citation>
    <scope>NUCLEOTIDE SEQUENCE [LARGE SCALE GENOMIC DNA]</scope>
    <source>
        <strain evidence="7 8">JCM 16921</strain>
    </source>
</reference>
<dbReference type="PANTHER" id="PTHR12001">
    <property type="entry name" value="GERANYLGERANYL PYROPHOSPHATE SYNTHASE"/>
    <property type="match status" value="1"/>
</dbReference>
<comment type="similarity">
    <text evidence="2 6">Belongs to the FPP/GGPP synthase family.</text>
</comment>
<dbReference type="Proteomes" id="UP000481339">
    <property type="component" value="Unassembled WGS sequence"/>
</dbReference>
<dbReference type="PROSITE" id="PS00444">
    <property type="entry name" value="POLYPRENYL_SYNTHASE_2"/>
    <property type="match status" value="1"/>
</dbReference>
<dbReference type="SFLD" id="SFLDS00005">
    <property type="entry name" value="Isoprenoid_Synthase_Type_I"/>
    <property type="match status" value="1"/>
</dbReference>
<comment type="cofactor">
    <cofactor evidence="1">
        <name>Mg(2+)</name>
        <dbReference type="ChEBI" id="CHEBI:18420"/>
    </cofactor>
</comment>
<evidence type="ECO:0000256" key="3">
    <source>
        <dbReference type="ARBA" id="ARBA00022679"/>
    </source>
</evidence>
<proteinExistence type="inferred from homology"/>
<keyword evidence="4" id="KW-0479">Metal-binding</keyword>
<dbReference type="InterPro" id="IPR000092">
    <property type="entry name" value="Polyprenyl_synt"/>
</dbReference>
<dbReference type="Pfam" id="PF00348">
    <property type="entry name" value="polyprenyl_synt"/>
    <property type="match status" value="1"/>
</dbReference>
<dbReference type="GO" id="GO:0008299">
    <property type="term" value="P:isoprenoid biosynthetic process"/>
    <property type="evidence" value="ECO:0007669"/>
    <property type="project" value="InterPro"/>
</dbReference>
<dbReference type="Gene3D" id="1.10.600.10">
    <property type="entry name" value="Farnesyl Diphosphate Synthase"/>
    <property type="match status" value="1"/>
</dbReference>
<dbReference type="SUPFAM" id="SSF48576">
    <property type="entry name" value="Terpenoid synthases"/>
    <property type="match status" value="1"/>
</dbReference>
<protein>
    <submittedName>
        <fullName evidence="7">Polyprenyl synthetase family protein</fullName>
    </submittedName>
</protein>
<keyword evidence="8" id="KW-1185">Reference proteome</keyword>
<evidence type="ECO:0000313" key="7">
    <source>
        <dbReference type="EMBL" id="KAB1633827.1"/>
    </source>
</evidence>
<dbReference type="EMBL" id="WBKA01000001">
    <property type="protein sequence ID" value="KAB1633827.1"/>
    <property type="molecule type" value="Genomic_DNA"/>
</dbReference>
<dbReference type="CDD" id="cd00685">
    <property type="entry name" value="Trans_IPPS_HT"/>
    <property type="match status" value="1"/>
</dbReference>
<dbReference type="AlphaFoldDB" id="A0A7C8BPH9"/>
<organism evidence="7 8">
    <name type="scientific">Pseudoclavibacter caeni</name>
    <dbReference type="NCBI Taxonomy" id="908846"/>
    <lineage>
        <taxon>Bacteria</taxon>
        <taxon>Bacillati</taxon>
        <taxon>Actinomycetota</taxon>
        <taxon>Actinomycetes</taxon>
        <taxon>Micrococcales</taxon>
        <taxon>Microbacteriaceae</taxon>
        <taxon>Pseudoclavibacter</taxon>
    </lineage>
</organism>
<evidence type="ECO:0000256" key="4">
    <source>
        <dbReference type="ARBA" id="ARBA00022723"/>
    </source>
</evidence>
<dbReference type="InterPro" id="IPR008949">
    <property type="entry name" value="Isoprenoid_synthase_dom_sf"/>
</dbReference>